<dbReference type="CDD" id="cd07185">
    <property type="entry name" value="OmpA_C-like"/>
    <property type="match status" value="1"/>
</dbReference>
<gene>
    <name evidence="8" type="ORF">H9624_01925</name>
</gene>
<dbReference type="RefSeq" id="WP_251838225.1">
    <property type="nucleotide sequence ID" value="NZ_JACSPO010000001.1"/>
</dbReference>
<evidence type="ECO:0000259" key="7">
    <source>
        <dbReference type="PROSITE" id="PS51123"/>
    </source>
</evidence>
<feature type="compositionally biased region" description="Low complexity" evidence="5">
    <location>
        <begin position="22"/>
        <end position="46"/>
    </location>
</feature>
<evidence type="ECO:0000256" key="5">
    <source>
        <dbReference type="SAM" id="MobiDB-lite"/>
    </source>
</evidence>
<evidence type="ECO:0000313" key="8">
    <source>
        <dbReference type="EMBL" id="MBD8061080.1"/>
    </source>
</evidence>
<dbReference type="PANTHER" id="PTHR30329">
    <property type="entry name" value="STATOR ELEMENT OF FLAGELLAR MOTOR COMPLEX"/>
    <property type="match status" value="1"/>
</dbReference>
<protein>
    <submittedName>
        <fullName evidence="8">OmpA family protein</fullName>
    </submittedName>
</protein>
<dbReference type="PRINTS" id="PR01021">
    <property type="entry name" value="OMPADOMAIN"/>
</dbReference>
<organism evidence="8 9">
    <name type="scientific">Oceanitalea stevensii</name>
    <dbReference type="NCBI Taxonomy" id="2763072"/>
    <lineage>
        <taxon>Bacteria</taxon>
        <taxon>Bacillati</taxon>
        <taxon>Actinomycetota</taxon>
        <taxon>Actinomycetes</taxon>
        <taxon>Micrococcales</taxon>
        <taxon>Bogoriellaceae</taxon>
        <taxon>Georgenia</taxon>
    </lineage>
</organism>
<dbReference type="InterPro" id="IPR036737">
    <property type="entry name" value="OmpA-like_sf"/>
</dbReference>
<feature type="chain" id="PRO_5045638098" evidence="6">
    <location>
        <begin position="28"/>
        <end position="398"/>
    </location>
</feature>
<name>A0ABR8YYG0_9MICO</name>
<keyword evidence="3" id="KW-0998">Cell outer membrane</keyword>
<keyword evidence="6" id="KW-0732">Signal</keyword>
<reference evidence="8 9" key="1">
    <citation type="submission" date="2020-08" db="EMBL/GenBank/DDBJ databases">
        <title>A Genomic Blueprint of the Chicken Gut Microbiome.</title>
        <authorList>
            <person name="Gilroy R."/>
            <person name="Ravi A."/>
            <person name="Getino M."/>
            <person name="Pursley I."/>
            <person name="Horton D.L."/>
            <person name="Alikhan N.-F."/>
            <person name="Baker D."/>
            <person name="Gharbi K."/>
            <person name="Hall N."/>
            <person name="Watson M."/>
            <person name="Adriaenssens E.M."/>
            <person name="Foster-Nyarko E."/>
            <person name="Jarju S."/>
            <person name="Secka A."/>
            <person name="Antonio M."/>
            <person name="Oren A."/>
            <person name="Chaudhuri R."/>
            <person name="La Ragione R.M."/>
            <person name="Hildebrand F."/>
            <person name="Pallen M.J."/>
        </authorList>
    </citation>
    <scope>NUCLEOTIDE SEQUENCE [LARGE SCALE GENOMIC DNA]</scope>
    <source>
        <strain evidence="8 9">Sa1BUA1</strain>
    </source>
</reference>
<feature type="domain" description="OmpA-like" evidence="7">
    <location>
        <begin position="280"/>
        <end position="398"/>
    </location>
</feature>
<evidence type="ECO:0000256" key="1">
    <source>
        <dbReference type="ARBA" id="ARBA00004442"/>
    </source>
</evidence>
<evidence type="ECO:0000256" key="4">
    <source>
        <dbReference type="PROSITE-ProRule" id="PRU00473"/>
    </source>
</evidence>
<dbReference type="SUPFAM" id="SSF103088">
    <property type="entry name" value="OmpA-like"/>
    <property type="match status" value="1"/>
</dbReference>
<keyword evidence="2 4" id="KW-0472">Membrane</keyword>
<dbReference type="PROSITE" id="PS51257">
    <property type="entry name" value="PROKAR_LIPOPROTEIN"/>
    <property type="match status" value="1"/>
</dbReference>
<sequence length="398" mass="41620">MRSARVSVSVLAAGVLVLAGCSSEPDAADSPDPTPSATESSSAETPSAKEEEPTAKDGAATAPAGQRFPQCEPGEGKTVTMLENEVIEAQEIPEVVVEAFEFGGETVPAQVIEAVTIPERVIDRGCIVEYDAPGGCLGAVEISGAFIPGYSLPPRVLPAVTLPDGTLLEEIVVDGASQPDVVVEGASAEQVCQVEDDEPGSYVSTVYRPAIYRAAGYQAASYQSVAYRSAEYLDDGQVPGASIPGVSVPGSSVSGESVPGASLQGYRIEGSDDVEVTDKDESVSYSSEGDVLFGNNEDEILPEAESDLEAVVADIEDRGTPVTVLVEGHTDDVGTEEHNLDLSERRAEAVATWLVERGGLDAELVTTAGYGFAHPRADNDTNEGRAQNRRVVITIKFE</sequence>
<dbReference type="Proteomes" id="UP000661894">
    <property type="component" value="Unassembled WGS sequence"/>
</dbReference>
<dbReference type="EMBL" id="JACSPO010000001">
    <property type="protein sequence ID" value="MBD8061080.1"/>
    <property type="molecule type" value="Genomic_DNA"/>
</dbReference>
<evidence type="ECO:0000313" key="9">
    <source>
        <dbReference type="Proteomes" id="UP000661894"/>
    </source>
</evidence>
<dbReference type="PANTHER" id="PTHR30329:SF21">
    <property type="entry name" value="LIPOPROTEIN YIAD-RELATED"/>
    <property type="match status" value="1"/>
</dbReference>
<evidence type="ECO:0000256" key="2">
    <source>
        <dbReference type="ARBA" id="ARBA00023136"/>
    </source>
</evidence>
<comment type="subcellular location">
    <subcellularLocation>
        <location evidence="1">Cell outer membrane</location>
    </subcellularLocation>
</comment>
<feature type="signal peptide" evidence="6">
    <location>
        <begin position="1"/>
        <end position="27"/>
    </location>
</feature>
<keyword evidence="9" id="KW-1185">Reference proteome</keyword>
<evidence type="ECO:0000256" key="6">
    <source>
        <dbReference type="SAM" id="SignalP"/>
    </source>
</evidence>
<feature type="region of interest" description="Disordered" evidence="5">
    <location>
        <begin position="22"/>
        <end position="75"/>
    </location>
</feature>
<dbReference type="PROSITE" id="PS51123">
    <property type="entry name" value="OMPA_2"/>
    <property type="match status" value="1"/>
</dbReference>
<evidence type="ECO:0000256" key="3">
    <source>
        <dbReference type="ARBA" id="ARBA00023237"/>
    </source>
</evidence>
<accession>A0ABR8YYG0</accession>
<dbReference type="Pfam" id="PF00691">
    <property type="entry name" value="OmpA"/>
    <property type="match status" value="1"/>
</dbReference>
<dbReference type="InterPro" id="IPR006664">
    <property type="entry name" value="OMP_bac"/>
</dbReference>
<dbReference type="Gene3D" id="3.30.1330.60">
    <property type="entry name" value="OmpA-like domain"/>
    <property type="match status" value="1"/>
</dbReference>
<comment type="caution">
    <text evidence="8">The sequence shown here is derived from an EMBL/GenBank/DDBJ whole genome shotgun (WGS) entry which is preliminary data.</text>
</comment>
<dbReference type="InterPro" id="IPR006665">
    <property type="entry name" value="OmpA-like"/>
</dbReference>
<dbReference type="InterPro" id="IPR050330">
    <property type="entry name" value="Bact_OuterMem_StrucFunc"/>
</dbReference>
<proteinExistence type="predicted"/>